<feature type="compositionally biased region" description="Polar residues" evidence="1">
    <location>
        <begin position="89"/>
        <end position="120"/>
    </location>
</feature>
<comment type="caution">
    <text evidence="2">The sequence shown here is derived from an EMBL/GenBank/DDBJ whole genome shotgun (WGS) entry which is preliminary data.</text>
</comment>
<accession>A0A6B3NB82</accession>
<proteinExistence type="predicted"/>
<sequence>MLNQFRSRYPQGSLLTELLCIDHGLYIVRCWIQTEGTTLATGLAAAQSIELAEDRARNRALSLLGLEMTTASHPEETPTPSGGIPKQAPTLSSEDFRQTQSTQLSDTAKTDVAQSPSTVELTIPDTSLDDDYTSLVADQTTFTDELADAKVESHQKFQPPRMSPQQVSKGFSQEELLQDEVNRDLSQDIIEQPSQDIPIDFSDIIARTSVELKRLGWTNQQGRDYLLQTYGKRSRQLLTDQELLDFLRNLESLPTPD</sequence>
<evidence type="ECO:0000313" key="2">
    <source>
        <dbReference type="EMBL" id="NER28840.1"/>
    </source>
</evidence>
<evidence type="ECO:0000256" key="1">
    <source>
        <dbReference type="SAM" id="MobiDB-lite"/>
    </source>
</evidence>
<dbReference type="AlphaFoldDB" id="A0A6B3NB82"/>
<dbReference type="EMBL" id="JAAHFQ010000268">
    <property type="protein sequence ID" value="NER28840.1"/>
    <property type="molecule type" value="Genomic_DNA"/>
</dbReference>
<name>A0A6B3NB82_9CYAN</name>
<protein>
    <submittedName>
        <fullName evidence="2">Uncharacterized protein</fullName>
    </submittedName>
</protein>
<reference evidence="2" key="1">
    <citation type="submission" date="2019-11" db="EMBL/GenBank/DDBJ databases">
        <title>Genomic insights into an expanded diversity of filamentous marine cyanobacteria reveals the extraordinary biosynthetic potential of Moorea and Okeania.</title>
        <authorList>
            <person name="Ferreira Leao T."/>
            <person name="Wang M."/>
            <person name="Moss N."/>
            <person name="Da Silva R."/>
            <person name="Sanders J."/>
            <person name="Nurk S."/>
            <person name="Gurevich A."/>
            <person name="Humphrey G."/>
            <person name="Reher R."/>
            <person name="Zhu Q."/>
            <person name="Belda-Ferre P."/>
            <person name="Glukhov E."/>
            <person name="Rex R."/>
            <person name="Dorrestein P.C."/>
            <person name="Knight R."/>
            <person name="Pevzner P."/>
            <person name="Gerwick W.H."/>
            <person name="Gerwick L."/>
        </authorList>
    </citation>
    <scope>NUCLEOTIDE SEQUENCE</scope>
    <source>
        <strain evidence="2">SIO1C4</strain>
    </source>
</reference>
<gene>
    <name evidence="2" type="ORF">F6J89_14685</name>
</gene>
<feature type="region of interest" description="Disordered" evidence="1">
    <location>
        <begin position="70"/>
        <end position="126"/>
    </location>
</feature>
<organism evidence="2">
    <name type="scientific">Symploca sp. SIO1C4</name>
    <dbReference type="NCBI Taxonomy" id="2607765"/>
    <lineage>
        <taxon>Bacteria</taxon>
        <taxon>Bacillati</taxon>
        <taxon>Cyanobacteriota</taxon>
        <taxon>Cyanophyceae</taxon>
        <taxon>Coleofasciculales</taxon>
        <taxon>Coleofasciculaceae</taxon>
        <taxon>Symploca</taxon>
    </lineage>
</organism>